<dbReference type="CDD" id="cd06223">
    <property type="entry name" value="PRTases_typeI"/>
    <property type="match status" value="1"/>
</dbReference>
<dbReference type="Proteomes" id="UP001300096">
    <property type="component" value="Unassembled WGS sequence"/>
</dbReference>
<evidence type="ECO:0000313" key="3">
    <source>
        <dbReference type="EMBL" id="MCK2036358.1"/>
    </source>
</evidence>
<dbReference type="SUPFAM" id="SSF53271">
    <property type="entry name" value="PRTase-like"/>
    <property type="match status" value="1"/>
</dbReference>
<dbReference type="InterPro" id="IPR000836">
    <property type="entry name" value="PRTase_dom"/>
</dbReference>
<dbReference type="EMBL" id="JAHWXN010000001">
    <property type="protein sequence ID" value="MCK2036358.1"/>
    <property type="molecule type" value="Genomic_DNA"/>
</dbReference>
<dbReference type="Pfam" id="PF00156">
    <property type="entry name" value="Pribosyltran"/>
    <property type="match status" value="1"/>
</dbReference>
<accession>A0ABT0FE62</accession>
<evidence type="ECO:0000313" key="4">
    <source>
        <dbReference type="Proteomes" id="UP001300096"/>
    </source>
</evidence>
<gene>
    <name evidence="3" type="ORF">KZC51_09435</name>
</gene>
<dbReference type="Gene3D" id="3.40.50.2020">
    <property type="match status" value="1"/>
</dbReference>
<protein>
    <submittedName>
        <fullName evidence="3">ComF family protein</fullName>
    </submittedName>
</protein>
<organism evidence="3 4">
    <name type="scientific">Microbacterium croceum</name>
    <dbReference type="NCBI Taxonomy" id="2851645"/>
    <lineage>
        <taxon>Bacteria</taxon>
        <taxon>Bacillati</taxon>
        <taxon>Actinomycetota</taxon>
        <taxon>Actinomycetes</taxon>
        <taxon>Micrococcales</taxon>
        <taxon>Microbacteriaceae</taxon>
        <taxon>Microbacterium</taxon>
    </lineage>
</organism>
<proteinExistence type="inferred from homology"/>
<dbReference type="InterPro" id="IPR029057">
    <property type="entry name" value="PRTase-like"/>
</dbReference>
<feature type="domain" description="Phosphoribosyltransferase" evidence="2">
    <location>
        <begin position="152"/>
        <end position="216"/>
    </location>
</feature>
<name>A0ABT0FE62_9MICO</name>
<dbReference type="RefSeq" id="WP_247629727.1">
    <property type="nucleotide sequence ID" value="NZ_JAHWXN010000001.1"/>
</dbReference>
<comment type="similarity">
    <text evidence="1">Belongs to the ComF/GntX family.</text>
</comment>
<reference evidence="3 4" key="1">
    <citation type="submission" date="2021-06" db="EMBL/GenBank/DDBJ databases">
        <title>Genome-based taxonomic framework of Microbacterium strains isolated from marine environment, the description of four new species and reclassification of four preexisting species.</title>
        <authorList>
            <person name="Lee S.D."/>
            <person name="Kim S.-M."/>
            <person name="Byeon Y.-S."/>
            <person name="Yang H.L."/>
            <person name="Kim I.S."/>
        </authorList>
    </citation>
    <scope>NUCLEOTIDE SEQUENCE [LARGE SCALE GENOMIC DNA]</scope>
    <source>
        <strain evidence="3 4">SSW1-49</strain>
    </source>
</reference>
<comment type="caution">
    <text evidence="3">The sequence shown here is derived from an EMBL/GenBank/DDBJ whole genome shotgun (WGS) entry which is preliminary data.</text>
</comment>
<keyword evidence="4" id="KW-1185">Reference proteome</keyword>
<dbReference type="PANTHER" id="PTHR47505:SF1">
    <property type="entry name" value="DNA UTILIZATION PROTEIN YHGH"/>
    <property type="match status" value="1"/>
</dbReference>
<dbReference type="PANTHER" id="PTHR47505">
    <property type="entry name" value="DNA UTILIZATION PROTEIN YHGH"/>
    <property type="match status" value="1"/>
</dbReference>
<dbReference type="InterPro" id="IPR051910">
    <property type="entry name" value="ComF/GntX_DNA_util-trans"/>
</dbReference>
<evidence type="ECO:0000259" key="2">
    <source>
        <dbReference type="Pfam" id="PF00156"/>
    </source>
</evidence>
<evidence type="ECO:0000256" key="1">
    <source>
        <dbReference type="ARBA" id="ARBA00008007"/>
    </source>
</evidence>
<sequence>MHSQSRLGTVLRGIGAEMAALLLAASCAGCDEPGELLCAACRVGLMPRPVEIRTPQGLAVRAALPFEGVPARCIRRLKDSGESSLVRPLGRVLSAVLDGASSPDALIVPVPTSRAAFRRRGYRVPELLARCAGASPHRLLAVASRRADQRGLDARSRRDNVQGSMHARRRGHAERVILVDDVVTTGATLDEAANALTDAGFDVLFAVALAATPRHRRLIEDSSATRRK</sequence>